<feature type="signal peptide" evidence="2">
    <location>
        <begin position="1"/>
        <end position="20"/>
    </location>
</feature>
<dbReference type="AlphaFoldDB" id="A0A0J1IN03"/>
<accession>A0A0J1IN03</accession>
<protein>
    <recommendedName>
        <fullName evidence="3">PsbP C-terminal domain-containing protein</fullName>
    </recommendedName>
</protein>
<dbReference type="Proteomes" id="UP000036356">
    <property type="component" value="Unassembled WGS sequence"/>
</dbReference>
<sequence length="223" mass="23529">MSKSIGLVIAVAAISMTALLGGCGTNSSPAPHMAPKVTASVNNTGTTQPSQSAAVTGSSSEKPVAPEKNPTGDIPDTQAFVKYTSSSGGYDLVVPEGWGRTIKGSDVLFQDKLNGVQVVVSQESSQPTVASVNRNQAAELQKTGRAVTIKSVKQVHLSGGTAILMTYDSNSDPDPVTGKQVRLENNRYLFYKNGKLAALTLWAPQGADNVDQWNRMSASFTWR</sequence>
<feature type="chain" id="PRO_5039649840" description="PsbP C-terminal domain-containing protein" evidence="2">
    <location>
        <begin position="21"/>
        <end position="223"/>
    </location>
</feature>
<comment type="caution">
    <text evidence="4">The sequence shown here is derived from an EMBL/GenBank/DDBJ whole genome shotgun (WGS) entry which is preliminary data.</text>
</comment>
<dbReference type="Gene3D" id="3.40.1000.10">
    <property type="entry name" value="Mog1/PsbP, alpha/beta/alpha sandwich"/>
    <property type="match status" value="1"/>
</dbReference>
<feature type="region of interest" description="Disordered" evidence="1">
    <location>
        <begin position="31"/>
        <end position="77"/>
    </location>
</feature>
<evidence type="ECO:0000313" key="5">
    <source>
        <dbReference type="Proteomes" id="UP000036356"/>
    </source>
</evidence>
<dbReference type="InterPro" id="IPR002683">
    <property type="entry name" value="PsbP_C"/>
</dbReference>
<name>A0A0J1IN03_9FIRM</name>
<evidence type="ECO:0000313" key="4">
    <source>
        <dbReference type="EMBL" id="KLU66066.1"/>
    </source>
</evidence>
<organism evidence="4 5">
    <name type="scientific">Desulfosporosinus acididurans</name>
    <dbReference type="NCBI Taxonomy" id="476652"/>
    <lineage>
        <taxon>Bacteria</taxon>
        <taxon>Bacillati</taxon>
        <taxon>Bacillota</taxon>
        <taxon>Clostridia</taxon>
        <taxon>Eubacteriales</taxon>
        <taxon>Desulfitobacteriaceae</taxon>
        <taxon>Desulfosporosinus</taxon>
    </lineage>
</organism>
<evidence type="ECO:0000256" key="2">
    <source>
        <dbReference type="SAM" id="SignalP"/>
    </source>
</evidence>
<feature type="domain" description="PsbP C-terminal" evidence="3">
    <location>
        <begin position="79"/>
        <end position="133"/>
    </location>
</feature>
<evidence type="ECO:0000256" key="1">
    <source>
        <dbReference type="SAM" id="MobiDB-lite"/>
    </source>
</evidence>
<dbReference type="GO" id="GO:0015979">
    <property type="term" value="P:photosynthesis"/>
    <property type="evidence" value="ECO:0007669"/>
    <property type="project" value="InterPro"/>
</dbReference>
<dbReference type="EMBL" id="LDZY01000006">
    <property type="protein sequence ID" value="KLU66066.1"/>
    <property type="molecule type" value="Genomic_DNA"/>
</dbReference>
<dbReference type="GO" id="GO:0009654">
    <property type="term" value="C:photosystem II oxygen evolving complex"/>
    <property type="evidence" value="ECO:0007669"/>
    <property type="project" value="InterPro"/>
</dbReference>
<proteinExistence type="predicted"/>
<dbReference type="RefSeq" id="WP_047809956.1">
    <property type="nucleotide sequence ID" value="NZ_LDZY01000006.1"/>
</dbReference>
<feature type="compositionally biased region" description="Polar residues" evidence="1">
    <location>
        <begin position="39"/>
        <end position="61"/>
    </location>
</feature>
<keyword evidence="5" id="KW-1185">Reference proteome</keyword>
<evidence type="ECO:0000259" key="3">
    <source>
        <dbReference type="Pfam" id="PF01789"/>
    </source>
</evidence>
<dbReference type="STRING" id="476652.DEAC_c21050"/>
<dbReference type="Pfam" id="PF01789">
    <property type="entry name" value="PsbP"/>
    <property type="match status" value="1"/>
</dbReference>
<dbReference type="GO" id="GO:0005509">
    <property type="term" value="F:calcium ion binding"/>
    <property type="evidence" value="ECO:0007669"/>
    <property type="project" value="InterPro"/>
</dbReference>
<dbReference type="GO" id="GO:0019898">
    <property type="term" value="C:extrinsic component of membrane"/>
    <property type="evidence" value="ECO:0007669"/>
    <property type="project" value="InterPro"/>
</dbReference>
<keyword evidence="2" id="KW-0732">Signal</keyword>
<gene>
    <name evidence="4" type="ORF">DEAC_c21050</name>
</gene>
<dbReference type="PATRIC" id="fig|476652.3.peg.2180"/>
<reference evidence="4 5" key="1">
    <citation type="submission" date="2015-06" db="EMBL/GenBank/DDBJ databases">
        <title>Draft genome of the moderately acidophilic sulfate reducer Candidatus Desulfosporosinus acididurans strain M1.</title>
        <authorList>
            <person name="Poehlein A."/>
            <person name="Petzsch P."/>
            <person name="Johnson B.D."/>
            <person name="Schloemann M."/>
            <person name="Daniel R."/>
            <person name="Muehling M."/>
        </authorList>
    </citation>
    <scope>NUCLEOTIDE SEQUENCE [LARGE SCALE GENOMIC DNA]</scope>
    <source>
        <strain evidence="4 5">M1</strain>
    </source>
</reference>
<dbReference type="PROSITE" id="PS51257">
    <property type="entry name" value="PROKAR_LIPOPROTEIN"/>
    <property type="match status" value="1"/>
</dbReference>